<dbReference type="Gene3D" id="3.30.530.20">
    <property type="match status" value="1"/>
</dbReference>
<comment type="similarity">
    <text evidence="1">Belongs to the AHA1 family.</text>
</comment>
<dbReference type="AlphaFoldDB" id="A0A2G3PLG9"/>
<feature type="domain" description="Activator of Hsp90 ATPase homologue 1/2-like C-terminal" evidence="2">
    <location>
        <begin position="23"/>
        <end position="135"/>
    </location>
</feature>
<evidence type="ECO:0000259" key="2">
    <source>
        <dbReference type="Pfam" id="PF08327"/>
    </source>
</evidence>
<accession>A0A2G3PLG9</accession>
<evidence type="ECO:0000313" key="3">
    <source>
        <dbReference type="EMBL" id="PHV66667.1"/>
    </source>
</evidence>
<organism evidence="3 4">
    <name type="scientific">Williamsia marianensis</name>
    <dbReference type="NCBI Taxonomy" id="85044"/>
    <lineage>
        <taxon>Bacteria</taxon>
        <taxon>Bacillati</taxon>
        <taxon>Actinomycetota</taxon>
        <taxon>Actinomycetes</taxon>
        <taxon>Mycobacteriales</taxon>
        <taxon>Nocardiaceae</taxon>
        <taxon>Williamsia</taxon>
    </lineage>
</organism>
<reference evidence="3 4" key="1">
    <citation type="submission" date="2017-10" db="EMBL/GenBank/DDBJ databases">
        <title>The draft genome sequence of Williamsia sp. BULT 1.1 isolated from the semi-arid grassland soils from South Africa.</title>
        <authorList>
            <person name="Kabwe M.H."/>
            <person name="Govender N."/>
            <person name="Mutseka Lunga P."/>
            <person name="Vikram S."/>
            <person name="Makhalanyane T.P."/>
        </authorList>
    </citation>
    <scope>NUCLEOTIDE SEQUENCE [LARGE SCALE GENOMIC DNA]</scope>
    <source>
        <strain evidence="3 4">BULT 1.1</strain>
    </source>
</reference>
<dbReference type="InterPro" id="IPR013538">
    <property type="entry name" value="ASHA1/2-like_C"/>
</dbReference>
<evidence type="ECO:0000313" key="4">
    <source>
        <dbReference type="Proteomes" id="UP000225108"/>
    </source>
</evidence>
<dbReference type="InterPro" id="IPR023393">
    <property type="entry name" value="START-like_dom_sf"/>
</dbReference>
<protein>
    <submittedName>
        <fullName evidence="3">Activator of Hsp90 ATPase 1 family protein</fullName>
    </submittedName>
</protein>
<comment type="caution">
    <text evidence="3">The sequence shown here is derived from an EMBL/GenBank/DDBJ whole genome shotgun (WGS) entry which is preliminary data.</text>
</comment>
<proteinExistence type="inferred from homology"/>
<dbReference type="Proteomes" id="UP000225108">
    <property type="component" value="Unassembled WGS sequence"/>
</dbReference>
<dbReference type="EMBL" id="PEBD01000008">
    <property type="protein sequence ID" value="PHV66667.1"/>
    <property type="molecule type" value="Genomic_DNA"/>
</dbReference>
<name>A0A2G3PLG9_WILMA</name>
<dbReference type="Pfam" id="PF08327">
    <property type="entry name" value="AHSA1"/>
    <property type="match status" value="1"/>
</dbReference>
<sequence length="141" mass="15976">MSSRETGHTKDAGWQIGVSKTVDCPLDVVWDFLTSPEGTALWLGHGVSVLDEKGRAYQTEDGIVGQTRTFHRHDRIRLTWRPPHWDHDSTVQLAVRVGGPGKTMIRFHQERLLDAREREQQRTHWRAVMASVVAALDALDA</sequence>
<dbReference type="RefSeq" id="WP_099382693.1">
    <property type="nucleotide sequence ID" value="NZ_PEBD01000008.1"/>
</dbReference>
<dbReference type="SUPFAM" id="SSF55961">
    <property type="entry name" value="Bet v1-like"/>
    <property type="match status" value="1"/>
</dbReference>
<evidence type="ECO:0000256" key="1">
    <source>
        <dbReference type="ARBA" id="ARBA00006817"/>
    </source>
</evidence>
<gene>
    <name evidence="3" type="ORF">CSW57_10235</name>
</gene>